<dbReference type="RefSeq" id="WP_406695816.1">
    <property type="nucleotide sequence ID" value="NZ_CP155447.1"/>
</dbReference>
<dbReference type="PANTHER" id="PTHR34698">
    <property type="entry name" value="5-OXOPROLINASE SUBUNIT B"/>
    <property type="match status" value="1"/>
</dbReference>
<dbReference type="SMART" id="SM00796">
    <property type="entry name" value="AHS1"/>
    <property type="match status" value="1"/>
</dbReference>
<feature type="domain" description="Carboxyltransferase" evidence="4">
    <location>
        <begin position="23"/>
        <end position="213"/>
    </location>
</feature>
<dbReference type="Pfam" id="PF02682">
    <property type="entry name" value="CT_C_D"/>
    <property type="match status" value="1"/>
</dbReference>
<dbReference type="EMBL" id="CP155447">
    <property type="protein sequence ID" value="XBH03076.1"/>
    <property type="molecule type" value="Genomic_DNA"/>
</dbReference>
<keyword evidence="2 5" id="KW-0378">Hydrolase</keyword>
<evidence type="ECO:0000313" key="5">
    <source>
        <dbReference type="EMBL" id="XBH03076.1"/>
    </source>
</evidence>
<dbReference type="GO" id="GO:0016787">
    <property type="term" value="F:hydrolase activity"/>
    <property type="evidence" value="ECO:0007669"/>
    <property type="project" value="UniProtKB-KW"/>
</dbReference>
<dbReference type="InterPro" id="IPR029000">
    <property type="entry name" value="Cyclophilin-like_dom_sf"/>
</dbReference>
<protein>
    <submittedName>
        <fullName evidence="5">Allophanate hydrolase subunit 1</fullName>
    </submittedName>
</protein>
<accession>A0AAU7CEG8</accession>
<evidence type="ECO:0000256" key="1">
    <source>
        <dbReference type="ARBA" id="ARBA00022741"/>
    </source>
</evidence>
<evidence type="ECO:0000259" key="4">
    <source>
        <dbReference type="SMART" id="SM00796"/>
    </source>
</evidence>
<dbReference type="InterPro" id="IPR003833">
    <property type="entry name" value="CT_C_D"/>
</dbReference>
<keyword evidence="3" id="KW-0067">ATP-binding</keyword>
<dbReference type="Gene3D" id="2.40.100.10">
    <property type="entry name" value="Cyclophilin-like"/>
    <property type="match status" value="1"/>
</dbReference>
<dbReference type="AlphaFoldDB" id="A0AAU7CEG8"/>
<organism evidence="5">
    <name type="scientific">Singulisphaera sp. Ch08</name>
    <dbReference type="NCBI Taxonomy" id="3120278"/>
    <lineage>
        <taxon>Bacteria</taxon>
        <taxon>Pseudomonadati</taxon>
        <taxon>Planctomycetota</taxon>
        <taxon>Planctomycetia</taxon>
        <taxon>Isosphaerales</taxon>
        <taxon>Isosphaeraceae</taxon>
        <taxon>Singulisphaera</taxon>
    </lineage>
</organism>
<dbReference type="SUPFAM" id="SSF50891">
    <property type="entry name" value="Cyclophilin-like"/>
    <property type="match status" value="1"/>
</dbReference>
<dbReference type="GO" id="GO:0005524">
    <property type="term" value="F:ATP binding"/>
    <property type="evidence" value="ECO:0007669"/>
    <property type="project" value="UniProtKB-KW"/>
</dbReference>
<gene>
    <name evidence="5" type="ORF">V5E97_32930</name>
</gene>
<proteinExistence type="predicted"/>
<keyword evidence="1" id="KW-0547">Nucleotide-binding</keyword>
<dbReference type="Gene3D" id="3.30.1360.40">
    <property type="match status" value="1"/>
</dbReference>
<dbReference type="InterPro" id="IPR010016">
    <property type="entry name" value="PxpB"/>
</dbReference>
<name>A0AAU7CEG8_9BACT</name>
<dbReference type="SUPFAM" id="SSF160467">
    <property type="entry name" value="PH0987 N-terminal domain-like"/>
    <property type="match status" value="1"/>
</dbReference>
<evidence type="ECO:0000256" key="2">
    <source>
        <dbReference type="ARBA" id="ARBA00022801"/>
    </source>
</evidence>
<dbReference type="PANTHER" id="PTHR34698:SF2">
    <property type="entry name" value="5-OXOPROLINASE SUBUNIT B"/>
    <property type="match status" value="1"/>
</dbReference>
<sequence length="239" mass="25859">MASRATGFGDAIAIRTGALLAMISLGPLGDRAFLAHFATEDEASSWTAAVRGKTWSGILDVVLAYRTAAVFADPDLVDLDHLEAELRQVDSPGGPFSEDEGTLIRLPVLYDGEDLPEIARRLGLTESEVVSLHSGTDYRVYAIGFLPGFPYAGYLPEGLSGLPRREVPRQQVPAGSVAIVGRQTGVYPNPSPGGWHLIGRTPLRIVDVERARFPIRAGDRIRFEPMSAQDFAARQGEFL</sequence>
<evidence type="ECO:0000256" key="3">
    <source>
        <dbReference type="ARBA" id="ARBA00022840"/>
    </source>
</evidence>
<reference evidence="5" key="1">
    <citation type="submission" date="2024-05" db="EMBL/GenBank/DDBJ databases">
        <title>Planctomycetes of the genus Singulisphaera possess chitinolytic capabilities.</title>
        <authorList>
            <person name="Ivanova A."/>
        </authorList>
    </citation>
    <scope>NUCLEOTIDE SEQUENCE</scope>
    <source>
        <strain evidence="5">Ch08T</strain>
    </source>
</reference>